<gene>
    <name evidence="7" type="ORF">NITHO_4130005</name>
</gene>
<dbReference type="PRINTS" id="PR00407">
    <property type="entry name" value="EUMOPTERIN"/>
</dbReference>
<sequence length="364" mass="39831">MERERQTGVATATGTGSAEPELIIVNREPFNAECPLSVQAESITPNHLFYVRNHFPIPACGASDWRLVIAGEVERPYELTYEQFLALPSRSLVVTMECAGNGRASLRPKTPGDQWQYGAVSTAEWTGVPLGTVLAAAGLTAGAREIVVEGADQGRVAGKDEPIQYARGLELEKALHADTLLAYAMNGEPLPVEHGFPVRLVVPGWYGMAAVKWVNRIDVISGRFTGFYQAERYIIDYPERGETTVTPLTTMRTRSLITAPEAGATLARGQQLVRGLAWSGDAPVTRVEVSVDDGETWEAADLVGDPDPYTWRLWEFRWHAARVGPVTLRSRAFDAAGNSQPVEPEWNRLGYANNAIQAIDVLVE</sequence>
<evidence type="ECO:0000256" key="1">
    <source>
        <dbReference type="ARBA" id="ARBA00001924"/>
    </source>
</evidence>
<accession>I4EJM8</accession>
<dbReference type="EMBL" id="CAGS01000350">
    <property type="protein sequence ID" value="CCF84890.1"/>
    <property type="molecule type" value="Genomic_DNA"/>
</dbReference>
<keyword evidence="4 7" id="KW-0560">Oxidoreductase</keyword>
<feature type="domain" description="Oxidoreductase molybdopterin-binding" evidence="5">
    <location>
        <begin position="54"/>
        <end position="228"/>
    </location>
</feature>
<dbReference type="PANTHER" id="PTHR19372:SF7">
    <property type="entry name" value="SULFITE OXIDASE, MITOCHONDRIAL"/>
    <property type="match status" value="1"/>
</dbReference>
<dbReference type="Proteomes" id="UP000004221">
    <property type="component" value="Unassembled WGS sequence"/>
</dbReference>
<keyword evidence="3" id="KW-0479">Metal-binding</keyword>
<protein>
    <submittedName>
        <fullName evidence="7">Oxidoreductase, molybdopterin binding</fullName>
        <ecNumber evidence="7">1.8.3.1</ecNumber>
    </submittedName>
</protein>
<evidence type="ECO:0000259" key="5">
    <source>
        <dbReference type="Pfam" id="PF00174"/>
    </source>
</evidence>
<dbReference type="PANTHER" id="PTHR19372">
    <property type="entry name" value="SULFITE REDUCTASE"/>
    <property type="match status" value="1"/>
</dbReference>
<dbReference type="InterPro" id="IPR000572">
    <property type="entry name" value="OxRdtase_Mopterin-bd_dom"/>
</dbReference>
<keyword evidence="8" id="KW-1185">Reference proteome</keyword>
<organism evidence="7 8">
    <name type="scientific">Nitrolancea hollandica Lb</name>
    <dbReference type="NCBI Taxonomy" id="1129897"/>
    <lineage>
        <taxon>Bacteria</taxon>
        <taxon>Pseudomonadati</taxon>
        <taxon>Thermomicrobiota</taxon>
        <taxon>Thermomicrobia</taxon>
        <taxon>Sphaerobacterales</taxon>
        <taxon>Sphaerobacterineae</taxon>
        <taxon>Sphaerobacteraceae</taxon>
        <taxon>Nitrolancea</taxon>
    </lineage>
</organism>
<dbReference type="OrthoDB" id="9778777at2"/>
<dbReference type="RefSeq" id="WP_008479404.1">
    <property type="nucleotide sequence ID" value="NZ_CAGS01000350.1"/>
</dbReference>
<evidence type="ECO:0000256" key="3">
    <source>
        <dbReference type="ARBA" id="ARBA00022723"/>
    </source>
</evidence>
<evidence type="ECO:0000256" key="2">
    <source>
        <dbReference type="ARBA" id="ARBA00022505"/>
    </source>
</evidence>
<dbReference type="GO" id="GO:0020037">
    <property type="term" value="F:heme binding"/>
    <property type="evidence" value="ECO:0007669"/>
    <property type="project" value="TreeGrafter"/>
</dbReference>
<proteinExistence type="predicted"/>
<evidence type="ECO:0000313" key="8">
    <source>
        <dbReference type="Proteomes" id="UP000004221"/>
    </source>
</evidence>
<dbReference type="InterPro" id="IPR036374">
    <property type="entry name" value="OxRdtase_Mopterin-bd_sf"/>
</dbReference>
<evidence type="ECO:0000259" key="6">
    <source>
        <dbReference type="Pfam" id="PF03404"/>
    </source>
</evidence>
<evidence type="ECO:0000256" key="4">
    <source>
        <dbReference type="ARBA" id="ARBA00023002"/>
    </source>
</evidence>
<evidence type="ECO:0000313" key="7">
    <source>
        <dbReference type="EMBL" id="CCF84890.1"/>
    </source>
</evidence>
<reference evidence="7 8" key="1">
    <citation type="journal article" date="2012" name="ISME J.">
        <title>Nitrification expanded: discovery, physiology and genomics of a nitrite-oxidizing bacterium from the phylum Chloroflexi.</title>
        <authorList>
            <person name="Sorokin D.Y."/>
            <person name="Lucker S."/>
            <person name="Vejmelkova D."/>
            <person name="Kostrikina N.A."/>
            <person name="Kleerebezem R."/>
            <person name="Rijpstra W.I."/>
            <person name="Damste J.S."/>
            <person name="Le Paslier D."/>
            <person name="Muyzer G."/>
            <person name="Wagner M."/>
            <person name="van Loosdrecht M.C."/>
            <person name="Daims H."/>
        </authorList>
    </citation>
    <scope>NUCLEOTIDE SEQUENCE [LARGE SCALE GENOMIC DNA]</scope>
    <source>
        <strain evidence="8">none</strain>
    </source>
</reference>
<dbReference type="Pfam" id="PF00174">
    <property type="entry name" value="Oxidored_molyb"/>
    <property type="match status" value="1"/>
</dbReference>
<name>I4EJM8_9BACT</name>
<keyword evidence="2" id="KW-0500">Molybdenum</keyword>
<dbReference type="EC" id="1.8.3.1" evidence="7"/>
<dbReference type="Gene3D" id="3.90.420.10">
    <property type="entry name" value="Oxidoreductase, molybdopterin-binding domain"/>
    <property type="match status" value="1"/>
</dbReference>
<dbReference type="Gene3D" id="2.60.40.650">
    <property type="match status" value="1"/>
</dbReference>
<dbReference type="GO" id="GO:0030151">
    <property type="term" value="F:molybdenum ion binding"/>
    <property type="evidence" value="ECO:0007669"/>
    <property type="project" value="InterPro"/>
</dbReference>
<comment type="cofactor">
    <cofactor evidence="1">
        <name>Mo-molybdopterin</name>
        <dbReference type="ChEBI" id="CHEBI:71302"/>
    </cofactor>
</comment>
<comment type="caution">
    <text evidence="7">The sequence shown here is derived from an EMBL/GenBank/DDBJ whole genome shotgun (WGS) entry which is preliminary data.</text>
</comment>
<feature type="domain" description="Moybdenum cofactor oxidoreductase dimerisation" evidence="6">
    <location>
        <begin position="250"/>
        <end position="358"/>
    </location>
</feature>
<dbReference type="GO" id="GO:0006790">
    <property type="term" value="P:sulfur compound metabolic process"/>
    <property type="evidence" value="ECO:0007669"/>
    <property type="project" value="TreeGrafter"/>
</dbReference>
<dbReference type="AlphaFoldDB" id="I4EJM8"/>
<dbReference type="CDD" id="cd02110">
    <property type="entry name" value="SO_family_Moco_dimer"/>
    <property type="match status" value="1"/>
</dbReference>
<dbReference type="SUPFAM" id="SSF56524">
    <property type="entry name" value="Oxidoreductase molybdopterin-binding domain"/>
    <property type="match status" value="1"/>
</dbReference>
<dbReference type="Pfam" id="PF03404">
    <property type="entry name" value="Mo-co_dimer"/>
    <property type="match status" value="1"/>
</dbReference>
<dbReference type="InterPro" id="IPR014756">
    <property type="entry name" value="Ig_E-set"/>
</dbReference>
<dbReference type="SUPFAM" id="SSF81296">
    <property type="entry name" value="E set domains"/>
    <property type="match status" value="1"/>
</dbReference>
<dbReference type="GO" id="GO:0008482">
    <property type="term" value="F:sulfite oxidase activity"/>
    <property type="evidence" value="ECO:0007669"/>
    <property type="project" value="UniProtKB-EC"/>
</dbReference>
<dbReference type="InterPro" id="IPR005066">
    <property type="entry name" value="MoCF_OxRdtse_dimer"/>
</dbReference>
<dbReference type="GO" id="GO:0043546">
    <property type="term" value="F:molybdopterin cofactor binding"/>
    <property type="evidence" value="ECO:0007669"/>
    <property type="project" value="TreeGrafter"/>
</dbReference>
<dbReference type="InterPro" id="IPR008335">
    <property type="entry name" value="Mopterin_OxRdtase_euk"/>
</dbReference>